<dbReference type="CDD" id="cd02953">
    <property type="entry name" value="DsbDgamma"/>
    <property type="match status" value="1"/>
</dbReference>
<comment type="subcellular location">
    <subcellularLocation>
        <location evidence="1">Membrane</location>
        <topology evidence="1">Multi-pass membrane protein</topology>
    </subcellularLocation>
</comment>
<feature type="transmembrane region" description="Helical" evidence="7">
    <location>
        <begin position="378"/>
        <end position="399"/>
    </location>
</feature>
<feature type="transmembrane region" description="Helical" evidence="7">
    <location>
        <begin position="514"/>
        <end position="535"/>
    </location>
</feature>
<dbReference type="SUPFAM" id="SSF52833">
    <property type="entry name" value="Thioredoxin-like"/>
    <property type="match status" value="1"/>
</dbReference>
<dbReference type="Pfam" id="PF02683">
    <property type="entry name" value="DsbD_TM"/>
    <property type="match status" value="1"/>
</dbReference>
<keyword evidence="5 7" id="KW-0472">Membrane</keyword>
<feature type="region of interest" description="Disordered" evidence="6">
    <location>
        <begin position="267"/>
        <end position="286"/>
    </location>
</feature>
<dbReference type="PANTHER" id="PTHR32234:SF3">
    <property type="entry name" value="SUPPRESSION OF COPPER SENSITIVITY PROTEIN"/>
    <property type="match status" value="1"/>
</dbReference>
<keyword evidence="2 7" id="KW-0812">Transmembrane</keyword>
<keyword evidence="3" id="KW-0201">Cytochrome c-type biogenesis</keyword>
<evidence type="ECO:0000256" key="5">
    <source>
        <dbReference type="ARBA" id="ARBA00023136"/>
    </source>
</evidence>
<keyword evidence="8" id="KW-0732">Signal</keyword>
<dbReference type="InterPro" id="IPR035671">
    <property type="entry name" value="DsbD_gamma"/>
</dbReference>
<accession>A0ABV8MKR8</accession>
<comment type="caution">
    <text evidence="11">The sequence shown here is derived from an EMBL/GenBank/DDBJ whole genome shotgun (WGS) entry which is preliminary data.</text>
</comment>
<evidence type="ECO:0000256" key="2">
    <source>
        <dbReference type="ARBA" id="ARBA00022692"/>
    </source>
</evidence>
<organism evidence="11 12">
    <name type="scientific">Chitinimonas lacunae</name>
    <dbReference type="NCBI Taxonomy" id="1963018"/>
    <lineage>
        <taxon>Bacteria</taxon>
        <taxon>Pseudomonadati</taxon>
        <taxon>Pseudomonadota</taxon>
        <taxon>Betaproteobacteria</taxon>
        <taxon>Neisseriales</taxon>
        <taxon>Chitinibacteraceae</taxon>
        <taxon>Chitinimonas</taxon>
    </lineage>
</organism>
<feature type="transmembrane region" description="Helical" evidence="7">
    <location>
        <begin position="335"/>
        <end position="358"/>
    </location>
</feature>
<evidence type="ECO:0000256" key="7">
    <source>
        <dbReference type="SAM" id="Phobius"/>
    </source>
</evidence>
<feature type="chain" id="PRO_5045141381" evidence="8">
    <location>
        <begin position="22"/>
        <end position="697"/>
    </location>
</feature>
<evidence type="ECO:0000259" key="9">
    <source>
        <dbReference type="Pfam" id="PF02683"/>
    </source>
</evidence>
<dbReference type="Gene3D" id="3.40.30.10">
    <property type="entry name" value="Glutaredoxin"/>
    <property type="match status" value="1"/>
</dbReference>
<gene>
    <name evidence="11" type="ORF">ACFOW7_05150</name>
</gene>
<dbReference type="Pfam" id="PF11412">
    <property type="entry name" value="DsbD_N"/>
    <property type="match status" value="1"/>
</dbReference>
<dbReference type="InterPro" id="IPR003834">
    <property type="entry name" value="Cyt_c_assmbl_TM_dom"/>
</dbReference>
<evidence type="ECO:0000256" key="6">
    <source>
        <dbReference type="SAM" id="MobiDB-lite"/>
    </source>
</evidence>
<protein>
    <submittedName>
        <fullName evidence="11">Protein-disulfide reductase DsbD family protein</fullName>
    </submittedName>
</protein>
<dbReference type="RefSeq" id="WP_378161760.1">
    <property type="nucleotide sequence ID" value="NZ_JBHSBU010000001.1"/>
</dbReference>
<feature type="transmembrane region" description="Helical" evidence="7">
    <location>
        <begin position="489"/>
        <end position="508"/>
    </location>
</feature>
<dbReference type="PANTHER" id="PTHR32234">
    <property type="entry name" value="THIOL:DISULFIDE INTERCHANGE PROTEIN DSBD"/>
    <property type="match status" value="1"/>
</dbReference>
<proteinExistence type="predicted"/>
<dbReference type="EMBL" id="JBHSBU010000001">
    <property type="protein sequence ID" value="MFC4158747.1"/>
    <property type="molecule type" value="Genomic_DNA"/>
</dbReference>
<keyword evidence="4 7" id="KW-1133">Transmembrane helix</keyword>
<evidence type="ECO:0000256" key="4">
    <source>
        <dbReference type="ARBA" id="ARBA00022989"/>
    </source>
</evidence>
<dbReference type="Pfam" id="PF13899">
    <property type="entry name" value="Thioredoxin_7"/>
    <property type="match status" value="1"/>
</dbReference>
<evidence type="ECO:0000256" key="1">
    <source>
        <dbReference type="ARBA" id="ARBA00004141"/>
    </source>
</evidence>
<feature type="transmembrane region" description="Helical" evidence="7">
    <location>
        <begin position="420"/>
        <end position="448"/>
    </location>
</feature>
<evidence type="ECO:0000313" key="11">
    <source>
        <dbReference type="EMBL" id="MFC4158747.1"/>
    </source>
</evidence>
<feature type="signal peptide" evidence="8">
    <location>
        <begin position="1"/>
        <end position="21"/>
    </location>
</feature>
<name>A0ABV8MKR8_9NEIS</name>
<feature type="transmembrane region" description="Helical" evidence="7">
    <location>
        <begin position="547"/>
        <end position="565"/>
    </location>
</feature>
<evidence type="ECO:0000259" key="10">
    <source>
        <dbReference type="Pfam" id="PF11412"/>
    </source>
</evidence>
<feature type="transmembrane region" description="Helical" evidence="7">
    <location>
        <begin position="454"/>
        <end position="477"/>
    </location>
</feature>
<keyword evidence="12" id="KW-1185">Reference proteome</keyword>
<reference evidence="12" key="1">
    <citation type="journal article" date="2019" name="Int. J. Syst. Evol. Microbiol.">
        <title>The Global Catalogue of Microorganisms (GCM) 10K type strain sequencing project: providing services to taxonomists for standard genome sequencing and annotation.</title>
        <authorList>
            <consortium name="The Broad Institute Genomics Platform"/>
            <consortium name="The Broad Institute Genome Sequencing Center for Infectious Disease"/>
            <person name="Wu L."/>
            <person name="Ma J."/>
        </authorList>
    </citation>
    <scope>NUCLEOTIDE SEQUENCE [LARGE SCALE GENOMIC DNA]</scope>
    <source>
        <strain evidence="12">LMG 29894</strain>
    </source>
</reference>
<dbReference type="InterPro" id="IPR028250">
    <property type="entry name" value="DsbDN"/>
</dbReference>
<feature type="domain" description="Cytochrome C biogenesis protein transmembrane" evidence="9">
    <location>
        <begin position="297"/>
        <end position="507"/>
    </location>
</feature>
<dbReference type="Proteomes" id="UP001595791">
    <property type="component" value="Unassembled WGS sequence"/>
</dbReference>
<sequence>MNRLFRLALLLCLWSVLPAKTMVNTEHVQAQLIAHAPAGIVAGQDVRLGLLIRHQPEWHTYWRNPGDSGLATTLDWTLSPGVQAGEIAWPTPRRLRLGPLLNYGYEGQVLLPVSLTIPADFKADALDIRLRADWLVCRENCIPESGEFSLRLPSATPLIEHAALFDTARGQVPQEVPGARADARVDGASLAVEVEGLAAALHGQPLNFFAETGGVIDHAAAVEQQWRAGRWIAKVPLSPQRSESPATMAAVLTVGDRSPGTRLNLRISGPWSGTDTPASPAPLPAPSPASPPSLPFALLLALLGGLLLNLMPCVFPILSLKVLSFARPGQERRALLTGGLAYTVGIVVSFVALAGLLLALRAGGEELGWGFQLQSPLFVASLAAFFSLIGLNLAGVFELGNVLPSSVATLHSRHPVLDHALTGVLAVAVASPCTGPFMGVALGTALVLPVVQALLIFATLGLGMALPYLLASLWPGLARRLPRPGVWMVRFRTLMAFPMFATVVWLLWVLGQQIGIDGLAALLGILVALAFAAWAFGSPGFSRKARLGFGVPAALVLGGTLWWAWPSFASPSTSTETTGQTSWQAWSAGAVVSAQAAGRPVFIDFTAAWCVTCQFNKRTALADPAVLADFERRRVLLLRADWTRRDPAITQELARLGRSGVPVYALYSPAAKTPVLLPEILRPADLHGALASIESPA</sequence>
<dbReference type="InterPro" id="IPR036249">
    <property type="entry name" value="Thioredoxin-like_sf"/>
</dbReference>
<evidence type="ECO:0000256" key="3">
    <source>
        <dbReference type="ARBA" id="ARBA00022748"/>
    </source>
</evidence>
<feature type="transmembrane region" description="Helical" evidence="7">
    <location>
        <begin position="296"/>
        <end position="323"/>
    </location>
</feature>
<feature type="domain" description="Thiol:disulfide interchange protein DsbD N-terminal" evidence="10">
    <location>
        <begin position="31"/>
        <end position="150"/>
    </location>
</feature>
<evidence type="ECO:0000313" key="12">
    <source>
        <dbReference type="Proteomes" id="UP001595791"/>
    </source>
</evidence>
<evidence type="ECO:0000256" key="8">
    <source>
        <dbReference type="SAM" id="SignalP"/>
    </source>
</evidence>